<reference evidence="2 3" key="1">
    <citation type="journal article" date="2020" name="Nature">
        <title>Isolation of an archaeon at the prokaryote-eukaryote interface.</title>
        <authorList>
            <person name="Imachi H."/>
            <person name="Nobu M.K."/>
            <person name="Nakahara N."/>
            <person name="Morono Y."/>
            <person name="Ogawara M."/>
            <person name="Takaki Y."/>
            <person name="Takano Y."/>
            <person name="Uematsu K."/>
            <person name="Ikuta T."/>
            <person name="Ito M."/>
            <person name="Matsui Y."/>
            <person name="Miyazaki M."/>
            <person name="Murata K."/>
            <person name="Saito Y."/>
            <person name="Sakai S."/>
            <person name="Song C."/>
            <person name="Tasumi E."/>
            <person name="Yamanaka Y."/>
            <person name="Yamaguchi T."/>
            <person name="Kamagata Y."/>
            <person name="Tamaki H."/>
            <person name="Takai K."/>
        </authorList>
    </citation>
    <scope>NUCLEOTIDE SEQUENCE [LARGE SCALE GENOMIC DNA]</scope>
    <source>
        <strain evidence="2 3">MK-D1</strain>
    </source>
</reference>
<dbReference type="GeneID" id="41329657"/>
<dbReference type="Pfam" id="PF00561">
    <property type="entry name" value="Abhydrolase_1"/>
    <property type="match status" value="1"/>
</dbReference>
<evidence type="ECO:0000313" key="2">
    <source>
        <dbReference type="EMBL" id="QEE15838.1"/>
    </source>
</evidence>
<evidence type="ECO:0000259" key="1">
    <source>
        <dbReference type="Pfam" id="PF00561"/>
    </source>
</evidence>
<proteinExistence type="predicted"/>
<dbReference type="InterPro" id="IPR029058">
    <property type="entry name" value="AB_hydrolase_fold"/>
</dbReference>
<dbReference type="GO" id="GO:0016020">
    <property type="term" value="C:membrane"/>
    <property type="evidence" value="ECO:0007669"/>
    <property type="project" value="TreeGrafter"/>
</dbReference>
<dbReference type="OrthoDB" id="7466at2157"/>
<sequence length="306" mass="35467">MSENTLGLFKEKYHYVYSPSSLSRQKKVIKAIPKSEIIINKLPIPDKFKPNLEIPQYPPVIIFPPTKHLMWPVSLNGDSQIKSYRMFIPNEFPLYIISYDTHLPSDHTSESIARDFHEFLRDIVQEPGIIMGISYGGSIAIPFAAMYPEWVNKLILMVSTYTVRGAGVELAKELLRLAKEGKPFTLKRKIEDLYHLKILRKIFQLQFWREWPDLEESMNPLSTFINAYSHLLNSPQSRKKYLSKIDAPTLIIGGTEDQFASVEDYEETRDLIPNAFLELYDGQTHTVPIEKIFDVSDIIKKFIRNQ</sequence>
<dbReference type="PANTHER" id="PTHR43798">
    <property type="entry name" value="MONOACYLGLYCEROL LIPASE"/>
    <property type="match status" value="1"/>
</dbReference>
<reference evidence="2 3" key="2">
    <citation type="journal article" date="2024" name="Int. J. Syst. Evol. Microbiol.">
        <title>Promethearchaeum syntrophicum gen. nov., sp. nov., an anaerobic, obligately syntrophic archaeon, the first isolate of the lineage 'Asgard' archaea, and proposal of the new archaeal phylum Promethearchaeota phyl. nov. and kingdom Promethearchaeati regn. nov.</title>
        <authorList>
            <person name="Imachi H."/>
            <person name="Nobu M.K."/>
            <person name="Kato S."/>
            <person name="Takaki Y."/>
            <person name="Miyazaki M."/>
            <person name="Miyata M."/>
            <person name="Ogawara M."/>
            <person name="Saito Y."/>
            <person name="Sakai S."/>
            <person name="Tahara Y.O."/>
            <person name="Takano Y."/>
            <person name="Tasumi E."/>
            <person name="Uematsu K."/>
            <person name="Yoshimura T."/>
            <person name="Itoh T."/>
            <person name="Ohkuma M."/>
            <person name="Takai K."/>
        </authorList>
    </citation>
    <scope>NUCLEOTIDE SEQUENCE [LARGE SCALE GENOMIC DNA]</scope>
    <source>
        <strain evidence="2 3">MK-D1</strain>
    </source>
</reference>
<keyword evidence="3" id="KW-1185">Reference proteome</keyword>
<dbReference type="AlphaFoldDB" id="A0A5B9D976"/>
<dbReference type="PRINTS" id="PR00111">
    <property type="entry name" value="ABHYDROLASE"/>
</dbReference>
<dbReference type="EMBL" id="CP042905">
    <property type="protein sequence ID" value="QEE15838.1"/>
    <property type="molecule type" value="Genomic_DNA"/>
</dbReference>
<dbReference type="GO" id="GO:0016787">
    <property type="term" value="F:hydrolase activity"/>
    <property type="evidence" value="ECO:0007669"/>
    <property type="project" value="UniProtKB-KW"/>
</dbReference>
<gene>
    <name evidence="2" type="ORF">DSAG12_01665</name>
</gene>
<dbReference type="SUPFAM" id="SSF53474">
    <property type="entry name" value="alpha/beta-Hydrolases"/>
    <property type="match status" value="1"/>
</dbReference>
<dbReference type="Proteomes" id="UP000321408">
    <property type="component" value="Chromosome"/>
</dbReference>
<protein>
    <submittedName>
        <fullName evidence="2">Alpha/beta fold hydrolase</fullName>
    </submittedName>
</protein>
<evidence type="ECO:0000313" key="3">
    <source>
        <dbReference type="Proteomes" id="UP000321408"/>
    </source>
</evidence>
<dbReference type="InterPro" id="IPR050266">
    <property type="entry name" value="AB_hydrolase_sf"/>
</dbReference>
<name>A0A5B9D976_9ARCH</name>
<feature type="domain" description="AB hydrolase-1" evidence="1">
    <location>
        <begin position="105"/>
        <end position="291"/>
    </location>
</feature>
<dbReference type="KEGG" id="psyt:DSAG12_01665"/>
<keyword evidence="2" id="KW-0378">Hydrolase</keyword>
<dbReference type="InterPro" id="IPR000073">
    <property type="entry name" value="AB_hydrolase_1"/>
</dbReference>
<accession>A0A5B9D976</accession>
<dbReference type="RefSeq" id="WP_147662736.1">
    <property type="nucleotide sequence ID" value="NZ_CP042905.2"/>
</dbReference>
<organism evidence="2 3">
    <name type="scientific">Promethearchaeum syntrophicum</name>
    <dbReference type="NCBI Taxonomy" id="2594042"/>
    <lineage>
        <taxon>Archaea</taxon>
        <taxon>Promethearchaeati</taxon>
        <taxon>Promethearchaeota</taxon>
        <taxon>Promethearchaeia</taxon>
        <taxon>Promethearchaeales</taxon>
        <taxon>Promethearchaeaceae</taxon>
        <taxon>Promethearchaeum</taxon>
    </lineage>
</organism>
<dbReference type="Gene3D" id="3.40.50.1820">
    <property type="entry name" value="alpha/beta hydrolase"/>
    <property type="match status" value="1"/>
</dbReference>
<dbReference type="PANTHER" id="PTHR43798:SF33">
    <property type="entry name" value="HYDROLASE, PUTATIVE (AFU_ORTHOLOGUE AFUA_2G14860)-RELATED"/>
    <property type="match status" value="1"/>
</dbReference>